<dbReference type="Proteomes" id="UP000660885">
    <property type="component" value="Unassembled WGS sequence"/>
</dbReference>
<dbReference type="Gene3D" id="3.40.50.720">
    <property type="entry name" value="NAD(P)-binding Rossmann-like Domain"/>
    <property type="match status" value="1"/>
</dbReference>
<dbReference type="PRINTS" id="PR00081">
    <property type="entry name" value="GDHRDH"/>
</dbReference>
<protein>
    <submittedName>
        <fullName evidence="3">SDR family oxidoreductase</fullName>
    </submittedName>
</protein>
<evidence type="ECO:0000256" key="2">
    <source>
        <dbReference type="ARBA" id="ARBA00023002"/>
    </source>
</evidence>
<keyword evidence="2" id="KW-0560">Oxidoreductase</keyword>
<organism evidence="3 4">
    <name type="scientific">Belnapia arida</name>
    <dbReference type="NCBI Taxonomy" id="2804533"/>
    <lineage>
        <taxon>Bacteria</taxon>
        <taxon>Pseudomonadati</taxon>
        <taxon>Pseudomonadota</taxon>
        <taxon>Alphaproteobacteria</taxon>
        <taxon>Acetobacterales</taxon>
        <taxon>Roseomonadaceae</taxon>
        <taxon>Belnapia</taxon>
    </lineage>
</organism>
<evidence type="ECO:0000256" key="1">
    <source>
        <dbReference type="ARBA" id="ARBA00006484"/>
    </source>
</evidence>
<sequence>MPSPERRALEGQVAIVTGCGSQGPGWGNGKAIAVTFARAGAAVYGVDLHPEAGQETQRLVEGEGGRFVLGVGDVTQRATVEALVADCVAKLGRVDILVNNVGLSLPGDPATMAEEVWDAQIEVNLKSAFLCTKAVLPLMEKQGRGAIVSIASTAGIRYTGKPQAGYAAAKAGLIQFSRVVAVDYARRGVRLNCVLPGLIETPLVEKLASQFASRETGIDREAFFRRRHEQVPMGRMGEAFDVAEAALFLASDAAKYITGTEILVDGGLCAAVRN</sequence>
<dbReference type="InterPro" id="IPR036291">
    <property type="entry name" value="NAD(P)-bd_dom_sf"/>
</dbReference>
<accession>A0ABS1U9Y3</accession>
<proteinExistence type="inferred from homology"/>
<dbReference type="PANTHER" id="PTHR42760:SF115">
    <property type="entry name" value="3-OXOACYL-[ACYL-CARRIER-PROTEIN] REDUCTASE FABG"/>
    <property type="match status" value="1"/>
</dbReference>
<name>A0ABS1U9Y3_9PROT</name>
<evidence type="ECO:0000313" key="3">
    <source>
        <dbReference type="EMBL" id="MBL6080512.1"/>
    </source>
</evidence>
<dbReference type="InterPro" id="IPR002347">
    <property type="entry name" value="SDR_fam"/>
</dbReference>
<gene>
    <name evidence="3" type="ORF">JMJ56_21070</name>
</gene>
<dbReference type="PANTHER" id="PTHR42760">
    <property type="entry name" value="SHORT-CHAIN DEHYDROGENASES/REDUCTASES FAMILY MEMBER"/>
    <property type="match status" value="1"/>
</dbReference>
<dbReference type="EMBL" id="JAETWB010000014">
    <property type="protein sequence ID" value="MBL6080512.1"/>
    <property type="molecule type" value="Genomic_DNA"/>
</dbReference>
<dbReference type="RefSeq" id="WP_202833741.1">
    <property type="nucleotide sequence ID" value="NZ_JAETWB010000014.1"/>
</dbReference>
<reference evidence="3 4" key="1">
    <citation type="submission" date="2021-01" db="EMBL/GenBank/DDBJ databases">
        <title>Belnapia mucosa sp. nov. and Belnapia arida sp. nov., isolated from the Tabernas Desert (Almeria, Spain).</title>
        <authorList>
            <person name="Molina-Menor E."/>
            <person name="Vidal-Verdu A."/>
            <person name="Calonge A."/>
            <person name="Satari L."/>
            <person name="Pereto J."/>
            <person name="Porcar M."/>
        </authorList>
    </citation>
    <scope>NUCLEOTIDE SEQUENCE [LARGE SCALE GENOMIC DNA]</scope>
    <source>
        <strain evidence="3 4">T18</strain>
    </source>
</reference>
<dbReference type="SUPFAM" id="SSF51735">
    <property type="entry name" value="NAD(P)-binding Rossmann-fold domains"/>
    <property type="match status" value="1"/>
</dbReference>
<dbReference type="Pfam" id="PF13561">
    <property type="entry name" value="adh_short_C2"/>
    <property type="match status" value="1"/>
</dbReference>
<dbReference type="PRINTS" id="PR00080">
    <property type="entry name" value="SDRFAMILY"/>
</dbReference>
<keyword evidence="4" id="KW-1185">Reference proteome</keyword>
<evidence type="ECO:0000313" key="4">
    <source>
        <dbReference type="Proteomes" id="UP000660885"/>
    </source>
</evidence>
<comment type="caution">
    <text evidence="3">The sequence shown here is derived from an EMBL/GenBank/DDBJ whole genome shotgun (WGS) entry which is preliminary data.</text>
</comment>
<comment type="similarity">
    <text evidence="1">Belongs to the short-chain dehydrogenases/reductases (SDR) family.</text>
</comment>